<sequence>MLTIKNEYIENIPLLLVEEEDSIREKPIFFFLHGITSAKEHNLHIAYTIAQKGFRVILPDALHHGERETTDSERMRYRLFWKIILQSIEEFPLLVEGLAKKGLASKENIAIGGTSMGAITTFGALATYKWIKSAVAFMGAPQYDQFAKQMFQVADESGMDIKEGEKEAILAKIEPYDLSSHLELLNNRPLFIWHGKEDKTVPFAYSLAFTKQLQESSTFNSNHLTFYAEDGVDHKISRKAMLEAGTWISEVMIENKHAIY</sequence>
<comment type="caution">
    <text evidence="2">The sequence shown here is derived from an EMBL/GenBank/DDBJ whole genome shotgun (WGS) entry which is preliminary data.</text>
</comment>
<feature type="domain" description="Peptidase S9 prolyl oligopeptidase catalytic" evidence="1">
    <location>
        <begin position="87"/>
        <end position="237"/>
    </location>
</feature>
<dbReference type="PANTHER" id="PTHR47381:SF3">
    <property type="entry name" value="ALPHA_BETA-HYDROLASES SUPERFAMILY PROTEIN"/>
    <property type="match status" value="1"/>
</dbReference>
<organism evidence="2 3">
    <name type="scientific">Shouchella xiaoxiensis</name>
    <dbReference type="NCBI Taxonomy" id="766895"/>
    <lineage>
        <taxon>Bacteria</taxon>
        <taxon>Bacillati</taxon>
        <taxon>Bacillota</taxon>
        <taxon>Bacilli</taxon>
        <taxon>Bacillales</taxon>
        <taxon>Bacillaceae</taxon>
        <taxon>Shouchella</taxon>
    </lineage>
</organism>
<dbReference type="EMBL" id="JAFBCV010000004">
    <property type="protein sequence ID" value="MBM7838618.1"/>
    <property type="molecule type" value="Genomic_DNA"/>
</dbReference>
<evidence type="ECO:0000313" key="2">
    <source>
        <dbReference type="EMBL" id="MBM7838618.1"/>
    </source>
</evidence>
<keyword evidence="3" id="KW-1185">Reference proteome</keyword>
<reference evidence="2" key="1">
    <citation type="submission" date="2021-01" db="EMBL/GenBank/DDBJ databases">
        <title>Genomic Encyclopedia of Type Strains, Phase IV (KMG-IV): sequencing the most valuable type-strain genomes for metagenomic binning, comparative biology and taxonomic classification.</title>
        <authorList>
            <person name="Goeker M."/>
        </authorList>
    </citation>
    <scope>NUCLEOTIDE SEQUENCE</scope>
    <source>
        <strain evidence="2">DSM 21943</strain>
    </source>
</reference>
<dbReference type="InterPro" id="IPR001375">
    <property type="entry name" value="Peptidase_S9_cat"/>
</dbReference>
<dbReference type="PANTHER" id="PTHR47381">
    <property type="entry name" value="ALPHA/BETA-HYDROLASES SUPERFAMILY PROTEIN"/>
    <property type="match status" value="1"/>
</dbReference>
<dbReference type="InterPro" id="IPR029058">
    <property type="entry name" value="AB_hydrolase_fold"/>
</dbReference>
<name>A0ABS2SSX9_9BACI</name>
<dbReference type="Pfam" id="PF00326">
    <property type="entry name" value="Peptidase_S9"/>
    <property type="match status" value="1"/>
</dbReference>
<dbReference type="Gene3D" id="3.40.50.1820">
    <property type="entry name" value="alpha/beta hydrolase"/>
    <property type="match status" value="1"/>
</dbReference>
<evidence type="ECO:0000313" key="3">
    <source>
        <dbReference type="Proteomes" id="UP001179280"/>
    </source>
</evidence>
<dbReference type="RefSeq" id="WP_035419657.1">
    <property type="nucleotide sequence ID" value="NZ_JAFBCV010000004.1"/>
</dbReference>
<dbReference type="Proteomes" id="UP001179280">
    <property type="component" value="Unassembled WGS sequence"/>
</dbReference>
<protein>
    <submittedName>
        <fullName evidence="2">Fermentation-respiration switch protein FrsA (DUF1100 family)</fullName>
    </submittedName>
</protein>
<dbReference type="SUPFAM" id="SSF53474">
    <property type="entry name" value="alpha/beta-Hydrolases"/>
    <property type="match status" value="1"/>
</dbReference>
<evidence type="ECO:0000259" key="1">
    <source>
        <dbReference type="Pfam" id="PF00326"/>
    </source>
</evidence>
<gene>
    <name evidence="2" type="ORF">JOC54_001874</name>
</gene>
<accession>A0ABS2SSX9</accession>
<proteinExistence type="predicted"/>